<dbReference type="AlphaFoldDB" id="A0A8A3S5W9"/>
<gene>
    <name evidence="2" type="ORF">RJ40_06910</name>
</gene>
<reference evidence="2" key="2">
    <citation type="submission" date="2019-02" db="EMBL/GenBank/DDBJ databases">
        <authorList>
            <person name="Chen S.-C."/>
            <person name="Chien H.-H."/>
            <person name="Lai M.-C."/>
        </authorList>
    </citation>
    <scope>NUCLEOTIDE SEQUENCE</scope>
    <source>
        <strain evidence="2">N2F9704</strain>
    </source>
</reference>
<reference evidence="2" key="1">
    <citation type="journal article" date="2001" name="Int. J. Syst. Evol. Microbiol.">
        <title>Methanofollis aquaemaris sp. nov., a methanogen isolated from an aquaculture fish pond.</title>
        <authorList>
            <person name="Lai M.C."/>
            <person name="Chen S.C."/>
        </authorList>
    </citation>
    <scope>NUCLEOTIDE SEQUENCE</scope>
    <source>
        <strain evidence="2">N2F9704</strain>
    </source>
</reference>
<sequence length="148" mass="16018">MLGISNLMLDISNFRGLRIMDNKHFKIVKLFIVIAMAAGIGAAVAEKSPLIAIAAWFAGLFAVLLLRKRYVSGEVEKDEMTGMIAGKAAYLTVMIAAPALAVGGMALIAGREALPGYEMVGYTMAYISVGLLLLQVFFVTFFYRKMAD</sequence>
<accession>A0A8A3S5W9</accession>
<keyword evidence="3" id="KW-1185">Reference proteome</keyword>
<dbReference type="EMBL" id="CP036172">
    <property type="protein sequence ID" value="QSZ67249.1"/>
    <property type="molecule type" value="Genomic_DNA"/>
</dbReference>
<feature type="transmembrane region" description="Helical" evidence="1">
    <location>
        <begin position="50"/>
        <end position="67"/>
    </location>
</feature>
<evidence type="ECO:0000313" key="3">
    <source>
        <dbReference type="Proteomes" id="UP001042704"/>
    </source>
</evidence>
<dbReference type="Pfam" id="PF09946">
    <property type="entry name" value="DUF2178"/>
    <property type="match status" value="1"/>
</dbReference>
<keyword evidence="1" id="KW-0472">Membrane</keyword>
<dbReference type="Proteomes" id="UP001042704">
    <property type="component" value="Chromosome"/>
</dbReference>
<feature type="transmembrane region" description="Helical" evidence="1">
    <location>
        <begin position="122"/>
        <end position="143"/>
    </location>
</feature>
<feature type="transmembrane region" description="Helical" evidence="1">
    <location>
        <begin position="27"/>
        <end position="44"/>
    </location>
</feature>
<dbReference type="KEGG" id="maqe:RJ40_06910"/>
<organism evidence="2 3">
    <name type="scientific">Methanofollis aquaemaris</name>
    <dbReference type="NCBI Taxonomy" id="126734"/>
    <lineage>
        <taxon>Archaea</taxon>
        <taxon>Methanobacteriati</taxon>
        <taxon>Methanobacteriota</taxon>
        <taxon>Stenosarchaea group</taxon>
        <taxon>Methanomicrobia</taxon>
        <taxon>Methanomicrobiales</taxon>
        <taxon>Methanomicrobiaceae</taxon>
        <taxon>Methanofollis</taxon>
    </lineage>
</organism>
<name>A0A8A3S5W9_9EURY</name>
<proteinExistence type="predicted"/>
<protein>
    <submittedName>
        <fullName evidence="2">DUF2178 domain-containing protein</fullName>
    </submittedName>
</protein>
<evidence type="ECO:0000313" key="2">
    <source>
        <dbReference type="EMBL" id="QSZ67249.1"/>
    </source>
</evidence>
<keyword evidence="1" id="KW-1133">Transmembrane helix</keyword>
<dbReference type="InterPro" id="IPR019235">
    <property type="entry name" value="DUF2178_TM"/>
</dbReference>
<feature type="transmembrane region" description="Helical" evidence="1">
    <location>
        <begin position="88"/>
        <end position="110"/>
    </location>
</feature>
<keyword evidence="1" id="KW-0812">Transmembrane</keyword>
<evidence type="ECO:0000256" key="1">
    <source>
        <dbReference type="SAM" id="Phobius"/>
    </source>
</evidence>